<dbReference type="AlphaFoldDB" id="A0A1I2MIN3"/>
<evidence type="ECO:0000313" key="3">
    <source>
        <dbReference type="Proteomes" id="UP000198897"/>
    </source>
</evidence>
<dbReference type="Pfam" id="PF18846">
    <property type="entry name" value="baeRF_family5"/>
    <property type="match status" value="1"/>
</dbReference>
<organism evidence="2 3">
    <name type="scientific">Halobacillus alkaliphilus</name>
    <dbReference type="NCBI Taxonomy" id="396056"/>
    <lineage>
        <taxon>Bacteria</taxon>
        <taxon>Bacillati</taxon>
        <taxon>Bacillota</taxon>
        <taxon>Bacilli</taxon>
        <taxon>Bacillales</taxon>
        <taxon>Bacillaceae</taxon>
        <taxon>Halobacillus</taxon>
    </lineage>
</organism>
<evidence type="ECO:0000256" key="1">
    <source>
        <dbReference type="SAM" id="MobiDB-lite"/>
    </source>
</evidence>
<reference evidence="3" key="1">
    <citation type="submission" date="2016-10" db="EMBL/GenBank/DDBJ databases">
        <authorList>
            <person name="Varghese N."/>
            <person name="Submissions S."/>
        </authorList>
    </citation>
    <scope>NUCLEOTIDE SEQUENCE [LARGE SCALE GENOMIC DNA]</scope>
    <source>
        <strain evidence="3">FP5</strain>
    </source>
</reference>
<dbReference type="EMBL" id="FOOG01000013">
    <property type="protein sequence ID" value="SFF90898.1"/>
    <property type="molecule type" value="Genomic_DNA"/>
</dbReference>
<dbReference type="RefSeq" id="WP_089751778.1">
    <property type="nucleotide sequence ID" value="NZ_FOOG01000013.1"/>
</dbReference>
<feature type="region of interest" description="Disordered" evidence="1">
    <location>
        <begin position="172"/>
        <end position="192"/>
    </location>
</feature>
<evidence type="ECO:0000313" key="2">
    <source>
        <dbReference type="EMBL" id="SFF90898.1"/>
    </source>
</evidence>
<protein>
    <submittedName>
        <fullName evidence="2">Protein required for attachment to host cells</fullName>
    </submittedName>
</protein>
<keyword evidence="3" id="KW-1185">Reference proteome</keyword>
<accession>A0A1I2MIN3</accession>
<dbReference type="InterPro" id="IPR040983">
    <property type="entry name" value="Bact_RF_family5"/>
</dbReference>
<sequence length="269" mass="31942">MDLNKEIKKLEQVHLEKPQKVLSMYLNTDPSDPDQQGGEWKIHLKNGLNNFESYLQEDGDSDEKRNYWAVKEKVEQFIEENEQHFAKSVVLFATADETVWFAERFQMPVKTEFYWEETPVLDQLKEMRNSFPKTGIVLTQKEQIKVIDAELGMLNDTQIFELDLNTEDWRQHQGPHRAQPSMGSGGAKSSQGDEYKERFEHNRYRWYKSVAPKIDKLAKKYEWERFYLVGDKEELKDLQDNMNKNAEDMVNKNLLDHEEMHVIDEVIKY</sequence>
<name>A0A1I2MIN3_9BACI</name>
<gene>
    <name evidence="2" type="ORF">SAMN05216353_11347</name>
</gene>
<dbReference type="OrthoDB" id="5241360at2"/>
<dbReference type="Proteomes" id="UP000198897">
    <property type="component" value="Unassembled WGS sequence"/>
</dbReference>
<proteinExistence type="predicted"/>